<dbReference type="SUPFAM" id="SSF50156">
    <property type="entry name" value="PDZ domain-like"/>
    <property type="match status" value="1"/>
</dbReference>
<name>A0ABZ0B3I5_9BURK</name>
<dbReference type="RefSeq" id="WP_313868665.1">
    <property type="nucleotide sequence ID" value="NZ_CP132507.1"/>
</dbReference>
<dbReference type="Gene3D" id="1.10.390.10">
    <property type="entry name" value="Neutral Protease Domain 2"/>
    <property type="match status" value="1"/>
</dbReference>
<dbReference type="InterPro" id="IPR007963">
    <property type="entry name" value="Peptidase_M61_catalytic"/>
</dbReference>
<dbReference type="SUPFAM" id="SSF55486">
    <property type="entry name" value="Metalloproteases ('zincins'), catalytic domain"/>
    <property type="match status" value="1"/>
</dbReference>
<dbReference type="Gene3D" id="2.30.42.10">
    <property type="match status" value="1"/>
</dbReference>
<dbReference type="SMART" id="SM00228">
    <property type="entry name" value="PDZ"/>
    <property type="match status" value="1"/>
</dbReference>
<organism evidence="2 3">
    <name type="scientific">Rhodoferax mekongensis</name>
    <dbReference type="NCBI Taxonomy" id="3068341"/>
    <lineage>
        <taxon>Bacteria</taxon>
        <taxon>Pseudomonadati</taxon>
        <taxon>Pseudomonadota</taxon>
        <taxon>Betaproteobacteria</taxon>
        <taxon>Burkholderiales</taxon>
        <taxon>Comamonadaceae</taxon>
        <taxon>Rhodoferax</taxon>
    </lineage>
</organism>
<dbReference type="PIRSF" id="PIRSF016493">
    <property type="entry name" value="Glycyl_aminpptds"/>
    <property type="match status" value="1"/>
</dbReference>
<gene>
    <name evidence="2" type="ORF">RAN89_05805</name>
</gene>
<protein>
    <submittedName>
        <fullName evidence="2">Peptidase M61</fullName>
    </submittedName>
</protein>
<dbReference type="InterPro" id="IPR040756">
    <property type="entry name" value="Peptidase_M61_N"/>
</dbReference>
<dbReference type="InterPro" id="IPR024191">
    <property type="entry name" value="Peptidase_M61"/>
</dbReference>
<dbReference type="InterPro" id="IPR001478">
    <property type="entry name" value="PDZ"/>
</dbReference>
<feature type="domain" description="PDZ" evidence="1">
    <location>
        <begin position="508"/>
        <end position="557"/>
    </location>
</feature>
<sequence>MKNSSKSPKTAKSVAKTSAPQAAVHYRVEVADLHAHLYRVTMTVASPAIQQMLRLPAWIPGSYLLREFAKHLQKLECRQGGKRVAAEQLDKATWQAHCRPELPLEVSYEVYAFDASVRTAWLDAQRGFFNGTSLCLQVPEAAALPHTLEMLPVADAQSWQLATGLEPVRIDKAGFGLYRAADYDTLVDCPVEMGPFWSGSFEVFGVPHRFVVAGAPPSFDGEQLLADTRAICEAEMRFWHGSELESYQKESASRTKDGRQSPIPFKNYVFMLAAVHDGYGGLEHKNSTALICNRKDLPRLPRSTLAPTTHKQPEGYTTLLGLISHEYFHTWNVKRLRPAELATYDYTRENYTELLWFFEGFTSYYDDLLLRRAKRIDNAAYLKLLSKTINQVNQTPGRLVQSVAQSSFDAWVKYYRQDENTANATVSYYTKGSLVGLCLDLTLRAEGKTTLDAVMRGLWTRCAGGPMAEADLLVVLQALGGRSFAKDLERWVHSTKELPVAELLERHGVQVNREPDQVAQQLGLRVKESGGLFIQQVLRGGAAEKAGFAAGDEWLAVQTEGEPWRMQALDDLTLYTGKAKKVTALVSRDKRLMNLQLTLPAASQAVRLSVRDAAAANKWLDSSS</sequence>
<dbReference type="InterPro" id="IPR027268">
    <property type="entry name" value="Peptidase_M4/M1_CTD_sf"/>
</dbReference>
<proteinExistence type="predicted"/>
<evidence type="ECO:0000313" key="3">
    <source>
        <dbReference type="Proteomes" id="UP001302257"/>
    </source>
</evidence>
<dbReference type="Pfam" id="PF05299">
    <property type="entry name" value="Peptidase_M61"/>
    <property type="match status" value="1"/>
</dbReference>
<reference evidence="2 3" key="1">
    <citation type="submission" date="2023-08" db="EMBL/GenBank/DDBJ databases">
        <title>Rhodoferax potami sp. nov. and Rhodoferax mekongensis sp. nov., isolated from the Mekong River in Thailand.</title>
        <authorList>
            <person name="Kitikhun S."/>
            <person name="Charoenyingcharoen P."/>
            <person name="Siriarchawattana P."/>
            <person name="Likhitrattanapisal S."/>
            <person name="Nilsakha T."/>
            <person name="Chanpet A."/>
            <person name="Rattanawaree P."/>
            <person name="Ingsriswang S."/>
        </authorList>
    </citation>
    <scope>NUCLEOTIDE SEQUENCE [LARGE SCALE GENOMIC DNA]</scope>
    <source>
        <strain evidence="2 3">TBRC 17307</strain>
    </source>
</reference>
<dbReference type="Proteomes" id="UP001302257">
    <property type="component" value="Chromosome"/>
</dbReference>
<accession>A0ABZ0B3I5</accession>
<dbReference type="PROSITE" id="PS50106">
    <property type="entry name" value="PDZ"/>
    <property type="match status" value="1"/>
</dbReference>
<evidence type="ECO:0000259" key="1">
    <source>
        <dbReference type="PROSITE" id="PS50106"/>
    </source>
</evidence>
<keyword evidence="3" id="KW-1185">Reference proteome</keyword>
<dbReference type="EMBL" id="CP132507">
    <property type="protein sequence ID" value="WNO05941.1"/>
    <property type="molecule type" value="Genomic_DNA"/>
</dbReference>
<dbReference type="InterPro" id="IPR036034">
    <property type="entry name" value="PDZ_sf"/>
</dbReference>
<dbReference type="Gene3D" id="2.60.40.3650">
    <property type="match status" value="1"/>
</dbReference>
<evidence type="ECO:0000313" key="2">
    <source>
        <dbReference type="EMBL" id="WNO05941.1"/>
    </source>
</evidence>
<dbReference type="Pfam" id="PF17899">
    <property type="entry name" value="Peptidase_M61_N"/>
    <property type="match status" value="1"/>
</dbReference>